<sequence>MAADVSGENQPMPDDAKQLVRPNRDLVAELLDQMELTYGVDDEGDLVAPYEGFRIYFIFRGTQHELFAMRTYYDRVFPLESKPVLLGALDAWNRETLWPKAYTLTQEDGSVRMVTEYQLIVPNRVDLNFFVSNMTSWMEASIQFDGWIADQLGWDGDLDDPDD</sequence>
<protein>
    <recommendedName>
        <fullName evidence="3">YbjN domain-containing protein</fullName>
    </recommendedName>
</protein>
<comment type="caution">
    <text evidence="1">The sequence shown here is derived from an EMBL/GenBank/DDBJ whole genome shotgun (WGS) entry which is preliminary data.</text>
</comment>
<reference evidence="1 2" key="1">
    <citation type="submission" date="2019-10" db="EMBL/GenBank/DDBJ databases">
        <title>Nocardia macrotermitis sp. nov. and Nocardia aurantia sp. nov., isolated from the gut of fungus growing-termite Macrotermes natalensis.</title>
        <authorList>
            <person name="Benndorf R."/>
            <person name="Schwitalla J."/>
            <person name="Martin K."/>
            <person name="De Beer W."/>
            <person name="Kaster A.-K."/>
            <person name="Vollmers J."/>
            <person name="Poulsen M."/>
            <person name="Beemelmanns C."/>
        </authorList>
    </citation>
    <scope>NUCLEOTIDE SEQUENCE [LARGE SCALE GENOMIC DNA]</scope>
    <source>
        <strain evidence="1 2">RB56</strain>
    </source>
</reference>
<evidence type="ECO:0000313" key="2">
    <source>
        <dbReference type="Proteomes" id="UP000431401"/>
    </source>
</evidence>
<evidence type="ECO:0008006" key="3">
    <source>
        <dbReference type="Google" id="ProtNLM"/>
    </source>
</evidence>
<dbReference type="EMBL" id="WEGI01000008">
    <property type="protein sequence ID" value="MQY28336.1"/>
    <property type="molecule type" value="Genomic_DNA"/>
</dbReference>
<organism evidence="1 2">
    <name type="scientific">Nocardia aurantia</name>
    <dbReference type="NCBI Taxonomy" id="2585199"/>
    <lineage>
        <taxon>Bacteria</taxon>
        <taxon>Bacillati</taxon>
        <taxon>Actinomycetota</taxon>
        <taxon>Actinomycetes</taxon>
        <taxon>Mycobacteriales</taxon>
        <taxon>Nocardiaceae</taxon>
        <taxon>Nocardia</taxon>
    </lineage>
</organism>
<gene>
    <name evidence="1" type="ORF">NRB56_39190</name>
</gene>
<dbReference type="Pfam" id="PF10722">
    <property type="entry name" value="YbjN"/>
    <property type="match status" value="1"/>
</dbReference>
<dbReference type="Proteomes" id="UP000431401">
    <property type="component" value="Unassembled WGS sequence"/>
</dbReference>
<dbReference type="AlphaFoldDB" id="A0A7K0DRJ3"/>
<name>A0A7K0DRJ3_9NOCA</name>
<accession>A0A7K0DRJ3</accession>
<keyword evidence="2" id="KW-1185">Reference proteome</keyword>
<evidence type="ECO:0000313" key="1">
    <source>
        <dbReference type="EMBL" id="MQY28336.1"/>
    </source>
</evidence>
<dbReference type="InterPro" id="IPR019660">
    <property type="entry name" value="Put_sensory_transdc_reg_YbjN"/>
</dbReference>
<proteinExistence type="predicted"/>